<organism evidence="3 4">
    <name type="scientific">Ilyomonas limi</name>
    <dbReference type="NCBI Taxonomy" id="2575867"/>
    <lineage>
        <taxon>Bacteria</taxon>
        <taxon>Pseudomonadati</taxon>
        <taxon>Bacteroidota</taxon>
        <taxon>Chitinophagia</taxon>
        <taxon>Chitinophagales</taxon>
        <taxon>Chitinophagaceae</taxon>
        <taxon>Ilyomonas</taxon>
    </lineage>
</organism>
<name>A0A4U3L5S2_9BACT</name>
<reference evidence="3 4" key="1">
    <citation type="submission" date="2019-05" db="EMBL/GenBank/DDBJ databases">
        <title>Panacibacter sp. strain 17mud1-8 Genome sequencing and assembly.</title>
        <authorList>
            <person name="Chhetri G."/>
        </authorList>
    </citation>
    <scope>NUCLEOTIDE SEQUENCE [LARGE SCALE GENOMIC DNA]</scope>
    <source>
        <strain evidence="3 4">17mud1-8</strain>
    </source>
</reference>
<evidence type="ECO:0000256" key="2">
    <source>
        <dbReference type="SAM" id="SignalP"/>
    </source>
</evidence>
<keyword evidence="2" id="KW-0732">Signal</keyword>
<dbReference type="SUPFAM" id="SSF82171">
    <property type="entry name" value="DPP6 N-terminal domain-like"/>
    <property type="match status" value="1"/>
</dbReference>
<dbReference type="PANTHER" id="PTHR36842:SF1">
    <property type="entry name" value="PROTEIN TOLB"/>
    <property type="match status" value="1"/>
</dbReference>
<dbReference type="OrthoDB" id="8432779at2"/>
<feature type="chain" id="PRO_5020952099" evidence="2">
    <location>
        <begin position="20"/>
        <end position="504"/>
    </location>
</feature>
<protein>
    <submittedName>
        <fullName evidence="3">Biopolymer transporter TolR</fullName>
    </submittedName>
</protein>
<accession>A0A4U3L5S2</accession>
<dbReference type="RefSeq" id="WP_137260895.1">
    <property type="nucleotide sequence ID" value="NZ_SZQL01000003.1"/>
</dbReference>
<dbReference type="Pfam" id="PF07676">
    <property type="entry name" value="PD40"/>
    <property type="match status" value="5"/>
</dbReference>
<evidence type="ECO:0000256" key="1">
    <source>
        <dbReference type="ARBA" id="ARBA00009820"/>
    </source>
</evidence>
<dbReference type="InterPro" id="IPR011659">
    <property type="entry name" value="WD40"/>
</dbReference>
<dbReference type="InterPro" id="IPR011042">
    <property type="entry name" value="6-blade_b-propeller_TolB-like"/>
</dbReference>
<comment type="caution">
    <text evidence="3">The sequence shown here is derived from an EMBL/GenBank/DDBJ whole genome shotgun (WGS) entry which is preliminary data.</text>
</comment>
<dbReference type="Gene3D" id="2.120.10.30">
    <property type="entry name" value="TolB, C-terminal domain"/>
    <property type="match status" value="1"/>
</dbReference>
<evidence type="ECO:0000313" key="4">
    <source>
        <dbReference type="Proteomes" id="UP000305848"/>
    </source>
</evidence>
<gene>
    <name evidence="3" type="ORF">FC093_06280</name>
</gene>
<comment type="similarity">
    <text evidence="1">Belongs to the TolB family.</text>
</comment>
<proteinExistence type="inferred from homology"/>
<feature type="signal peptide" evidence="2">
    <location>
        <begin position="1"/>
        <end position="19"/>
    </location>
</feature>
<keyword evidence="4" id="KW-1185">Reference proteome</keyword>
<sequence length="504" mass="55480">MKRLITLVLLLAFYCVADAQENNAAGIFDSHTDVGGASVKRGSATYIPETEQYVISGAGYNVWGDHDEFQYVYKKMSGDFILYARAEFLGSWVNYHRKVGWMIRKSLDGNSPHVNAVEHGDGLTSLQFRRTADAQTEEHKLPITKANILQLERKGNTYIMRAAVFGELFTVDSVAGINLGDDVYVGLFVGSHNADVLETGVFSNVRISVPAPASLVPYRQYLGSNVELLEVASGRRQIIYTAPNSIQAPNWMPDGNSLIYNSDGLIYKFDLASRMPQVLHTGEVKNNNNDHVISFDGKMLALSSGVEKLGGSIIYTVPITGGNPKQITPVGPSYAHGWSTDGQSIVFTGQRNKEFDIYKVPSNGGKEVRLTTATGLDDGPEYTPDGKYIYFNSVRSGLMQIWRMKPDGSDQEQVTNDSLNNWFPHISPDGKWIAFISFLPSEVKPDDHPFYKHVYIRLMSTEGGAPTVIAYVYGGQGTINTPSWSPDSKRIAFVSNSGNNGGNK</sequence>
<dbReference type="EMBL" id="SZQL01000003">
    <property type="protein sequence ID" value="TKK70350.1"/>
    <property type="molecule type" value="Genomic_DNA"/>
</dbReference>
<dbReference type="PANTHER" id="PTHR36842">
    <property type="entry name" value="PROTEIN TOLB HOMOLOG"/>
    <property type="match status" value="1"/>
</dbReference>
<evidence type="ECO:0000313" key="3">
    <source>
        <dbReference type="EMBL" id="TKK70350.1"/>
    </source>
</evidence>
<dbReference type="Proteomes" id="UP000305848">
    <property type="component" value="Unassembled WGS sequence"/>
</dbReference>
<dbReference type="AlphaFoldDB" id="A0A4U3L5S2"/>